<proteinExistence type="predicted"/>
<evidence type="ECO:0000313" key="1">
    <source>
        <dbReference type="EMBL" id="KAK0397451.1"/>
    </source>
</evidence>
<organism evidence="1 2">
    <name type="scientific">Steinernema hermaphroditum</name>
    <dbReference type="NCBI Taxonomy" id="289476"/>
    <lineage>
        <taxon>Eukaryota</taxon>
        <taxon>Metazoa</taxon>
        <taxon>Ecdysozoa</taxon>
        <taxon>Nematoda</taxon>
        <taxon>Chromadorea</taxon>
        <taxon>Rhabditida</taxon>
        <taxon>Tylenchina</taxon>
        <taxon>Panagrolaimomorpha</taxon>
        <taxon>Strongyloidoidea</taxon>
        <taxon>Steinernematidae</taxon>
        <taxon>Steinernema</taxon>
    </lineage>
</organism>
<dbReference type="AlphaFoldDB" id="A0AA39H2A3"/>
<sequence>MDSCYCAGYSLRIFCKPRPRSPVATWKALIETVVRISKQTRMTHQWSVASLFVSGQPATLPALVAHHQGPITNTANALPTNTPNNCSN</sequence>
<keyword evidence="2" id="KW-1185">Reference proteome</keyword>
<protein>
    <submittedName>
        <fullName evidence="1">Uncharacterized protein</fullName>
    </submittedName>
</protein>
<dbReference type="Proteomes" id="UP001175271">
    <property type="component" value="Unassembled WGS sequence"/>
</dbReference>
<gene>
    <name evidence="1" type="ORF">QR680_002134</name>
</gene>
<comment type="caution">
    <text evidence="1">The sequence shown here is derived from an EMBL/GenBank/DDBJ whole genome shotgun (WGS) entry which is preliminary data.</text>
</comment>
<reference evidence="1" key="1">
    <citation type="submission" date="2023-06" db="EMBL/GenBank/DDBJ databases">
        <title>Genomic analysis of the entomopathogenic nematode Steinernema hermaphroditum.</title>
        <authorList>
            <person name="Schwarz E.M."/>
            <person name="Heppert J.K."/>
            <person name="Baniya A."/>
            <person name="Schwartz H.T."/>
            <person name="Tan C.-H."/>
            <person name="Antoshechkin I."/>
            <person name="Sternberg P.W."/>
            <person name="Goodrich-Blair H."/>
            <person name="Dillman A.R."/>
        </authorList>
    </citation>
    <scope>NUCLEOTIDE SEQUENCE</scope>
    <source>
        <strain evidence="1">PS9179</strain>
        <tissue evidence="1">Whole animal</tissue>
    </source>
</reference>
<name>A0AA39H2A3_9BILA</name>
<dbReference type="EMBL" id="JAUCMV010000005">
    <property type="protein sequence ID" value="KAK0397451.1"/>
    <property type="molecule type" value="Genomic_DNA"/>
</dbReference>
<accession>A0AA39H2A3</accession>
<evidence type="ECO:0000313" key="2">
    <source>
        <dbReference type="Proteomes" id="UP001175271"/>
    </source>
</evidence>